<dbReference type="WBParaSite" id="nRc.2.0.1.t04461-RA">
    <property type="protein sequence ID" value="nRc.2.0.1.t04461-RA"/>
    <property type="gene ID" value="nRc.2.0.1.g04461"/>
</dbReference>
<organism evidence="1 2">
    <name type="scientific">Romanomermis culicivorax</name>
    <name type="common">Nematode worm</name>
    <dbReference type="NCBI Taxonomy" id="13658"/>
    <lineage>
        <taxon>Eukaryota</taxon>
        <taxon>Metazoa</taxon>
        <taxon>Ecdysozoa</taxon>
        <taxon>Nematoda</taxon>
        <taxon>Enoplea</taxon>
        <taxon>Dorylaimia</taxon>
        <taxon>Mermithida</taxon>
        <taxon>Mermithoidea</taxon>
        <taxon>Mermithidae</taxon>
        <taxon>Romanomermis</taxon>
    </lineage>
</organism>
<evidence type="ECO:0000313" key="2">
    <source>
        <dbReference type="WBParaSite" id="nRc.2.0.1.t04461-RA"/>
    </source>
</evidence>
<keyword evidence="1" id="KW-1185">Reference proteome</keyword>
<name>A0A915HSF9_ROMCU</name>
<dbReference type="AlphaFoldDB" id="A0A915HSF9"/>
<proteinExistence type="predicted"/>
<evidence type="ECO:0000313" key="1">
    <source>
        <dbReference type="Proteomes" id="UP000887565"/>
    </source>
</evidence>
<dbReference type="Proteomes" id="UP000887565">
    <property type="component" value="Unplaced"/>
</dbReference>
<accession>A0A915HSF9</accession>
<reference evidence="2" key="1">
    <citation type="submission" date="2022-11" db="UniProtKB">
        <authorList>
            <consortium name="WormBaseParasite"/>
        </authorList>
    </citation>
    <scope>IDENTIFICATION</scope>
</reference>
<protein>
    <submittedName>
        <fullName evidence="2">Uncharacterized protein</fullName>
    </submittedName>
</protein>
<sequence>MSDPKAMIQAQQQQFPYLPLNYLPIIAKYDGTSAGPVPSTAIPDYAILTEASTLLPPIFGSARPPDAAAIDNLAGS</sequence>